<organism evidence="2 3">
    <name type="scientific">Motilimonas pumila</name>
    <dbReference type="NCBI Taxonomy" id="2303987"/>
    <lineage>
        <taxon>Bacteria</taxon>
        <taxon>Pseudomonadati</taxon>
        <taxon>Pseudomonadota</taxon>
        <taxon>Gammaproteobacteria</taxon>
        <taxon>Alteromonadales</taxon>
        <taxon>Alteromonadales genera incertae sedis</taxon>
        <taxon>Motilimonas</taxon>
    </lineage>
</organism>
<dbReference type="OrthoDB" id="9816061at2"/>
<keyword evidence="1" id="KW-0732">Signal</keyword>
<dbReference type="Proteomes" id="UP000283255">
    <property type="component" value="Unassembled WGS sequence"/>
</dbReference>
<protein>
    <submittedName>
        <fullName evidence="2">Copper-binding protein</fullName>
    </submittedName>
</protein>
<proteinExistence type="predicted"/>
<feature type="signal peptide" evidence="1">
    <location>
        <begin position="1"/>
        <end position="19"/>
    </location>
</feature>
<gene>
    <name evidence="2" type="ORF">D1Z90_11265</name>
</gene>
<evidence type="ECO:0000313" key="2">
    <source>
        <dbReference type="EMBL" id="RJG47514.1"/>
    </source>
</evidence>
<evidence type="ECO:0000256" key="1">
    <source>
        <dbReference type="SAM" id="SignalP"/>
    </source>
</evidence>
<reference evidence="2 3" key="1">
    <citation type="submission" date="2018-09" db="EMBL/GenBank/DDBJ databases">
        <authorList>
            <person name="Wang F."/>
        </authorList>
    </citation>
    <scope>NUCLEOTIDE SEQUENCE [LARGE SCALE GENOMIC DNA]</scope>
    <source>
        <strain evidence="2 3">PLHSC7-2</strain>
    </source>
</reference>
<sequence length="179" mass="19471">MKKTLITLAFTFATSSAFAAMDHSKMDHGDMEHSQMNHGEMDHSEMGHSKMDHSMMDMAGMSQVGMVAQGAKPDKVVHVILKKDMTISFKKPVTIASNDVVQFVILNTTGQAHQFSIGSPTEQQQARAGKADSGVHQVEVAAGKAQQLLWHFHGEKQVELACNQDGHAKAGMVKTLTVQ</sequence>
<keyword evidence="3" id="KW-1185">Reference proteome</keyword>
<dbReference type="InterPro" id="IPR008972">
    <property type="entry name" value="Cupredoxin"/>
</dbReference>
<dbReference type="EMBL" id="QZCH01000013">
    <property type="protein sequence ID" value="RJG47514.1"/>
    <property type="molecule type" value="Genomic_DNA"/>
</dbReference>
<dbReference type="Gene3D" id="2.60.40.420">
    <property type="entry name" value="Cupredoxins - blue copper proteins"/>
    <property type="match status" value="1"/>
</dbReference>
<dbReference type="AlphaFoldDB" id="A0A418YEC6"/>
<dbReference type="SUPFAM" id="SSF49503">
    <property type="entry name" value="Cupredoxins"/>
    <property type="match status" value="1"/>
</dbReference>
<reference evidence="2 3" key="2">
    <citation type="submission" date="2019-01" db="EMBL/GenBank/DDBJ databases">
        <title>Motilimonas pumilus sp. nov., isolated from the gut of sea cucumber (Apostichopus japonicus).</title>
        <authorList>
            <person name="Wang F.-Q."/>
            <person name="Ren L.-H."/>
            <person name="Lin Y.-W."/>
            <person name="Sun G.-H."/>
            <person name="Du Z.-J."/>
            <person name="Zhao J.-X."/>
            <person name="Liu X.-J."/>
            <person name="Liu L.-J."/>
        </authorList>
    </citation>
    <scope>NUCLEOTIDE SEQUENCE [LARGE SCALE GENOMIC DNA]</scope>
    <source>
        <strain evidence="2 3">PLHSC7-2</strain>
    </source>
</reference>
<comment type="caution">
    <text evidence="2">The sequence shown here is derived from an EMBL/GenBank/DDBJ whole genome shotgun (WGS) entry which is preliminary data.</text>
</comment>
<accession>A0A418YEC6</accession>
<evidence type="ECO:0000313" key="3">
    <source>
        <dbReference type="Proteomes" id="UP000283255"/>
    </source>
</evidence>
<name>A0A418YEC6_9GAMM</name>
<feature type="chain" id="PRO_5019092323" evidence="1">
    <location>
        <begin position="20"/>
        <end position="179"/>
    </location>
</feature>